<organism evidence="1 2">
    <name type="scientific">Kipferlia bialata</name>
    <dbReference type="NCBI Taxonomy" id="797122"/>
    <lineage>
        <taxon>Eukaryota</taxon>
        <taxon>Metamonada</taxon>
        <taxon>Carpediemonas-like organisms</taxon>
        <taxon>Kipferlia</taxon>
    </lineage>
</organism>
<dbReference type="EMBL" id="BDIP01001464">
    <property type="protein sequence ID" value="GIQ84458.1"/>
    <property type="molecule type" value="Genomic_DNA"/>
</dbReference>
<gene>
    <name evidence="1" type="ORF">KIPB_005952</name>
</gene>
<dbReference type="Proteomes" id="UP000265618">
    <property type="component" value="Unassembled WGS sequence"/>
</dbReference>
<proteinExistence type="predicted"/>
<dbReference type="AlphaFoldDB" id="A0A9K3CY58"/>
<evidence type="ECO:0000313" key="1">
    <source>
        <dbReference type="EMBL" id="GIQ84458.1"/>
    </source>
</evidence>
<keyword evidence="2" id="KW-1185">Reference proteome</keyword>
<evidence type="ECO:0000313" key="2">
    <source>
        <dbReference type="Proteomes" id="UP000265618"/>
    </source>
</evidence>
<reference evidence="1 2" key="1">
    <citation type="journal article" date="2018" name="PLoS ONE">
        <title>The draft genome of Kipferlia bialata reveals reductive genome evolution in fornicate parasites.</title>
        <authorList>
            <person name="Tanifuji G."/>
            <person name="Takabayashi S."/>
            <person name="Kume K."/>
            <person name="Takagi M."/>
            <person name="Nakayama T."/>
            <person name="Kamikawa R."/>
            <person name="Inagaki Y."/>
            <person name="Hashimoto T."/>
        </authorList>
    </citation>
    <scope>NUCLEOTIDE SEQUENCE [LARGE SCALE GENOMIC DNA]</scope>
    <source>
        <strain evidence="1">NY0173</strain>
    </source>
</reference>
<comment type="caution">
    <text evidence="1">The sequence shown here is derived from an EMBL/GenBank/DDBJ whole genome shotgun (WGS) entry which is preliminary data.</text>
</comment>
<accession>A0A9K3CY58</accession>
<name>A0A9K3CY58_9EUKA</name>
<sequence>MQKAPAAVSFRERTGRPPKDTSGDLLGYLWLGDTISGYWHILSEHDIESDRDKAFGSYVLRRMAVLTVPFGSNYAEVEGYRMHLGDIERMITKICILGMQVLGDAGITGRPVPWAPIASERSAAHGTLSNVYPHAVMCRLCVAVGEGGGIDTWAPEWKRERETAEKQRHTDLVRLALSLSDKCGKVIGCGRRRGRKPDEFRPAPFRADKLHEGIERTPKAEWALSLSLHPFTIDSQG</sequence>
<protein>
    <submittedName>
        <fullName evidence="1">Uncharacterized protein</fullName>
    </submittedName>
</protein>